<feature type="domain" description="Aminoglycoside phosphotransferase" evidence="10">
    <location>
        <begin position="63"/>
        <end position="262"/>
    </location>
</feature>
<keyword evidence="12" id="KW-1185">Reference proteome</keyword>
<dbReference type="Pfam" id="PF01636">
    <property type="entry name" value="APH"/>
    <property type="match status" value="1"/>
</dbReference>
<organism evidence="11 12">
    <name type="scientific">Aphidius gifuensis</name>
    <name type="common">Parasitoid wasp</name>
    <dbReference type="NCBI Taxonomy" id="684658"/>
    <lineage>
        <taxon>Eukaryota</taxon>
        <taxon>Metazoa</taxon>
        <taxon>Ecdysozoa</taxon>
        <taxon>Arthropoda</taxon>
        <taxon>Hexapoda</taxon>
        <taxon>Insecta</taxon>
        <taxon>Pterygota</taxon>
        <taxon>Neoptera</taxon>
        <taxon>Endopterygota</taxon>
        <taxon>Hymenoptera</taxon>
        <taxon>Apocrita</taxon>
        <taxon>Ichneumonoidea</taxon>
        <taxon>Braconidae</taxon>
        <taxon>Aphidiinae</taxon>
        <taxon>Aphidius</taxon>
    </lineage>
</organism>
<reference evidence="11 12" key="1">
    <citation type="submission" date="2020-08" db="EMBL/GenBank/DDBJ databases">
        <title>Aphidius gifuensis genome sequencing and assembly.</title>
        <authorList>
            <person name="Du Z."/>
        </authorList>
    </citation>
    <scope>NUCLEOTIDE SEQUENCE [LARGE SCALE GENOMIC DNA]</scope>
    <source>
        <strain evidence="11">YNYX2018</strain>
        <tissue evidence="11">Adults</tissue>
    </source>
</reference>
<dbReference type="GO" id="GO:0005737">
    <property type="term" value="C:cytoplasm"/>
    <property type="evidence" value="ECO:0007669"/>
    <property type="project" value="UniProtKB-SubCell"/>
</dbReference>
<comment type="subcellular location">
    <subcellularLocation>
        <location evidence="1">Cytoplasm</location>
    </subcellularLocation>
</comment>
<evidence type="ECO:0000256" key="8">
    <source>
        <dbReference type="ARBA" id="ARBA00038873"/>
    </source>
</evidence>
<keyword evidence="5" id="KW-0418">Kinase</keyword>
<dbReference type="AlphaFoldDB" id="A0A835CPQ4"/>
<dbReference type="EC" id="2.7.1.81" evidence="8"/>
<evidence type="ECO:0000256" key="6">
    <source>
        <dbReference type="ARBA" id="ARBA00036820"/>
    </source>
</evidence>
<dbReference type="FunFam" id="3.90.1200.10:FF:000007">
    <property type="entry name" value="hydroxylysine kinase isoform X1"/>
    <property type="match status" value="1"/>
</dbReference>
<dbReference type="PANTHER" id="PTHR21064:SF1">
    <property type="entry name" value="HYDROXYLYSINE KINASE"/>
    <property type="match status" value="1"/>
</dbReference>
<evidence type="ECO:0000256" key="3">
    <source>
        <dbReference type="ARBA" id="ARBA00022490"/>
    </source>
</evidence>
<dbReference type="OrthoDB" id="9973935at2759"/>
<evidence type="ECO:0000256" key="7">
    <source>
        <dbReference type="ARBA" id="ARBA00037368"/>
    </source>
</evidence>
<keyword evidence="4" id="KW-0808">Transferase</keyword>
<gene>
    <name evidence="11" type="ORF">HCN44_001454</name>
</gene>
<comment type="caution">
    <text evidence="11">The sequence shown here is derived from an EMBL/GenBank/DDBJ whole genome shotgun (WGS) entry which is preliminary data.</text>
</comment>
<dbReference type="Proteomes" id="UP000639338">
    <property type="component" value="Unassembled WGS sequence"/>
</dbReference>
<dbReference type="FunFam" id="3.30.200.20:FF:000549">
    <property type="entry name" value="hydroxylysine kinase"/>
    <property type="match status" value="1"/>
</dbReference>
<dbReference type="InterPro" id="IPR002575">
    <property type="entry name" value="Aminoglycoside_PTrfase"/>
</dbReference>
<evidence type="ECO:0000259" key="10">
    <source>
        <dbReference type="Pfam" id="PF01636"/>
    </source>
</evidence>
<dbReference type="InterPro" id="IPR050249">
    <property type="entry name" value="Pseudomonas-type_ThrB"/>
</dbReference>
<evidence type="ECO:0000256" key="2">
    <source>
        <dbReference type="ARBA" id="ARBA00006219"/>
    </source>
</evidence>
<evidence type="ECO:0000313" key="11">
    <source>
        <dbReference type="EMBL" id="KAF7992129.1"/>
    </source>
</evidence>
<sequence>MQNEEVKIRPQLDDESVVKLVKKLYNFSVTSVKELNAYNDKNCWIKIEDHHDNPHVDKIFNDGYILKIMNTIDSKYPDVIDGQNKMMIYLHENLIPCSVPVQNIDGDLFSLVHIKENDTQKYIVRLLTFIPGETLFNVPISTRHLQEVGFLTAKLNNILHGFDHPSFKERKFDWMLIAAPKIKEFINVIKNDADKHLIIEIINCFENKVMKNIDSFEKGIIHGDINEQNLLVDAETKLNIMGVIDFGDSHYSCVIFDLIIAICYMIIQTNNVNSGQYVVQGFEMIKKLKSIEKNILKIGVCMRICQSLVYSAYYHSIDPENDYILTTQINGWNVLRELWKLSDEQIFKIWSL</sequence>
<comment type="similarity">
    <text evidence="2">Belongs to the aminoglycoside phosphotransferase family.</text>
</comment>
<evidence type="ECO:0000313" key="12">
    <source>
        <dbReference type="Proteomes" id="UP000639338"/>
    </source>
</evidence>
<dbReference type="PANTHER" id="PTHR21064">
    <property type="entry name" value="AMINOGLYCOSIDE PHOSPHOTRANSFERASE DOMAIN-CONTAINING PROTEIN-RELATED"/>
    <property type="match status" value="1"/>
</dbReference>
<name>A0A835CPQ4_APHGI</name>
<dbReference type="Gene3D" id="3.90.1200.10">
    <property type="match status" value="1"/>
</dbReference>
<comment type="function">
    <text evidence="7">Catalyzes the GTP-dependent phosphorylation of 5-hydroxy-L-lysine.</text>
</comment>
<comment type="catalytic activity">
    <reaction evidence="6">
        <text>(5R)-5-hydroxy-L-lysine + GTP = (5R)-5-phosphooxy-L-lysine + GDP + H(+)</text>
        <dbReference type="Rhea" id="RHEA:19049"/>
        <dbReference type="ChEBI" id="CHEBI:15378"/>
        <dbReference type="ChEBI" id="CHEBI:37565"/>
        <dbReference type="ChEBI" id="CHEBI:57882"/>
        <dbReference type="ChEBI" id="CHEBI:58189"/>
        <dbReference type="ChEBI" id="CHEBI:58357"/>
        <dbReference type="EC" id="2.7.1.81"/>
    </reaction>
</comment>
<evidence type="ECO:0000256" key="9">
    <source>
        <dbReference type="ARBA" id="ARBA00040505"/>
    </source>
</evidence>
<dbReference type="EMBL" id="JACMRX010000003">
    <property type="protein sequence ID" value="KAF7992129.1"/>
    <property type="molecule type" value="Genomic_DNA"/>
</dbReference>
<protein>
    <recommendedName>
        <fullName evidence="9">Hydroxylysine kinase</fullName>
        <ecNumber evidence="8">2.7.1.81</ecNumber>
    </recommendedName>
</protein>
<evidence type="ECO:0000256" key="1">
    <source>
        <dbReference type="ARBA" id="ARBA00004496"/>
    </source>
</evidence>
<dbReference type="InterPro" id="IPR011009">
    <property type="entry name" value="Kinase-like_dom_sf"/>
</dbReference>
<dbReference type="GO" id="GO:0047992">
    <property type="term" value="F:hydroxylysine kinase activity"/>
    <property type="evidence" value="ECO:0007669"/>
    <property type="project" value="UniProtKB-EC"/>
</dbReference>
<dbReference type="SUPFAM" id="SSF56112">
    <property type="entry name" value="Protein kinase-like (PK-like)"/>
    <property type="match status" value="1"/>
</dbReference>
<evidence type="ECO:0000256" key="5">
    <source>
        <dbReference type="ARBA" id="ARBA00022777"/>
    </source>
</evidence>
<proteinExistence type="inferred from homology"/>
<evidence type="ECO:0000256" key="4">
    <source>
        <dbReference type="ARBA" id="ARBA00022679"/>
    </source>
</evidence>
<accession>A0A835CPQ4</accession>
<keyword evidence="3" id="KW-0963">Cytoplasm</keyword>